<dbReference type="PANTHER" id="PTHR43312:SF1">
    <property type="entry name" value="NADP-DEPENDENT OXIDOREDUCTASE DOMAIN-CONTAINING PROTEIN"/>
    <property type="match status" value="1"/>
</dbReference>
<feature type="domain" description="NADP-dependent oxidoreductase" evidence="1">
    <location>
        <begin position="12"/>
        <end position="257"/>
    </location>
</feature>
<dbReference type="PANTHER" id="PTHR43312">
    <property type="entry name" value="D-THREO-ALDOSE 1-DEHYDROGENASE"/>
    <property type="match status" value="1"/>
</dbReference>
<organism evidence="2 3">
    <name type="scientific">Ichthyophthirius multifiliis</name>
    <name type="common">White spot disease agent</name>
    <name type="synonym">Ich</name>
    <dbReference type="NCBI Taxonomy" id="5932"/>
    <lineage>
        <taxon>Eukaryota</taxon>
        <taxon>Sar</taxon>
        <taxon>Alveolata</taxon>
        <taxon>Ciliophora</taxon>
        <taxon>Intramacronucleata</taxon>
        <taxon>Oligohymenophorea</taxon>
        <taxon>Hymenostomatida</taxon>
        <taxon>Ophryoglenina</taxon>
        <taxon>Ichthyophthirius</taxon>
    </lineage>
</organism>
<dbReference type="eggNOG" id="ENOG502S0PI">
    <property type="taxonomic scope" value="Eukaryota"/>
</dbReference>
<dbReference type="Pfam" id="PF00248">
    <property type="entry name" value="Aldo_ket_red"/>
    <property type="match status" value="1"/>
</dbReference>
<keyword evidence="3" id="KW-1185">Reference proteome</keyword>
<evidence type="ECO:0000313" key="2">
    <source>
        <dbReference type="EMBL" id="EGR28250.1"/>
    </source>
</evidence>
<dbReference type="Gene3D" id="3.20.20.100">
    <property type="entry name" value="NADP-dependent oxidoreductase domain"/>
    <property type="match status" value="1"/>
</dbReference>
<dbReference type="InParanoid" id="G0R2Q6"/>
<dbReference type="Proteomes" id="UP000008983">
    <property type="component" value="Unassembled WGS sequence"/>
</dbReference>
<dbReference type="CDD" id="cd19099">
    <property type="entry name" value="AKR_unchar"/>
    <property type="match status" value="1"/>
</dbReference>
<dbReference type="OrthoDB" id="48988at2759"/>
<dbReference type="InterPro" id="IPR023210">
    <property type="entry name" value="NADP_OxRdtase_dom"/>
</dbReference>
<dbReference type="InterPro" id="IPR036812">
    <property type="entry name" value="NAD(P)_OxRdtase_dom_sf"/>
</dbReference>
<evidence type="ECO:0000259" key="1">
    <source>
        <dbReference type="Pfam" id="PF00248"/>
    </source>
</evidence>
<dbReference type="STRING" id="857967.G0R2Q6"/>
<dbReference type="InterPro" id="IPR053135">
    <property type="entry name" value="AKR2_Oxidoreductase"/>
</dbReference>
<protein>
    <recommendedName>
        <fullName evidence="1">NADP-dependent oxidoreductase domain-containing protein</fullName>
    </recommendedName>
</protein>
<reference evidence="2 3" key="1">
    <citation type="submission" date="2011-07" db="EMBL/GenBank/DDBJ databases">
        <authorList>
            <person name="Coyne R."/>
            <person name="Brami D."/>
            <person name="Johnson J."/>
            <person name="Hostetler J."/>
            <person name="Hannick L."/>
            <person name="Clark T."/>
            <person name="Cassidy-Hanley D."/>
            <person name="Inman J."/>
        </authorList>
    </citation>
    <scope>NUCLEOTIDE SEQUENCE [LARGE SCALE GENOMIC DNA]</scope>
    <source>
        <strain evidence="2 3">G5</strain>
    </source>
</reference>
<name>G0R2Q6_ICHMU</name>
<sequence length="325" mass="37258">MFNALINSLKSGSINVIDTAINYRYQKSERSIGAALQYLHNVEKIGRDEYFLCSKGGFLPEDADQGIPSQVLVNELINKGKIKQDDIVGNCHCMHPNYLEEVLEKSLDNLGVECLDLYYLHNTSEVQMPVLGEKVYWKKLQQAFEFLERQIQLKKIKNYGIATWLAFRSPPNEEKIHLSLEKVVQLAEKIGGKNNGFKFIQLPINIMMAECFSEKWQKFQNQDLQLLRVARELEINVIVSSTLMGGKLFQSPLQGDIFKQCKSNATRHLQLIRSIPSTSICSALVGHKSYKNVMDNLELGKIPLLTEDEFWDYLLPLEEEDIQQK</sequence>
<gene>
    <name evidence="2" type="ORF">IMG5_180500</name>
</gene>
<dbReference type="SUPFAM" id="SSF51430">
    <property type="entry name" value="NAD(P)-linked oxidoreductase"/>
    <property type="match status" value="1"/>
</dbReference>
<dbReference type="AlphaFoldDB" id="G0R2Q6"/>
<evidence type="ECO:0000313" key="3">
    <source>
        <dbReference type="Proteomes" id="UP000008983"/>
    </source>
</evidence>
<dbReference type="OMA" id="FEAMEEC"/>
<dbReference type="EMBL" id="GL984278">
    <property type="protein sequence ID" value="EGR28250.1"/>
    <property type="molecule type" value="Genomic_DNA"/>
</dbReference>
<dbReference type="GeneID" id="14904323"/>
<accession>G0R2Q6</accession>
<proteinExistence type="predicted"/>
<dbReference type="RefSeq" id="XP_004027595.1">
    <property type="nucleotide sequence ID" value="XM_004027546.1"/>
</dbReference>